<name>A0A813FXF0_POLGL</name>
<evidence type="ECO:0000313" key="2">
    <source>
        <dbReference type="EMBL" id="CAE8618337.1"/>
    </source>
</evidence>
<feature type="region of interest" description="Disordered" evidence="1">
    <location>
        <begin position="53"/>
        <end position="79"/>
    </location>
</feature>
<sequence>MPPPSSLPHREGYEQEQESEQQQQQQQEHRLEMPDPALAGDGTALVLHEHPAPLVVSPRAPTRAAHSSSWGRGARGSWRSTGRGAAAALRAAVQGTSFCQQQQHHHYGDDIELFCSQEPSTQGCIMDRQDNSPEERGELQQQVASAHPQPTVTVAEKAPLTGAVIDVPDGDGTSPTAQLPPSKRRRASSQGRGSPAVMEERQPLMEGSEQIVTCLADRLEHVAEGQEQRRPSRSTCLVQCQEQEVHCLSVFQITVCRDLRVVLSLFAVICDLNHVIWAY</sequence>
<comment type="caution">
    <text evidence="2">The sequence shown here is derived from an EMBL/GenBank/DDBJ whole genome shotgun (WGS) entry which is preliminary data.</text>
</comment>
<feature type="region of interest" description="Disordered" evidence="1">
    <location>
        <begin position="1"/>
        <end position="41"/>
    </location>
</feature>
<gene>
    <name evidence="2" type="ORF">PGLA1383_LOCUS35967</name>
</gene>
<feature type="compositionally biased region" description="Basic and acidic residues" evidence="1">
    <location>
        <begin position="127"/>
        <end position="138"/>
    </location>
</feature>
<proteinExistence type="predicted"/>
<organism evidence="2 3">
    <name type="scientific">Polarella glacialis</name>
    <name type="common">Dinoflagellate</name>
    <dbReference type="NCBI Taxonomy" id="89957"/>
    <lineage>
        <taxon>Eukaryota</taxon>
        <taxon>Sar</taxon>
        <taxon>Alveolata</taxon>
        <taxon>Dinophyceae</taxon>
        <taxon>Suessiales</taxon>
        <taxon>Suessiaceae</taxon>
        <taxon>Polarella</taxon>
    </lineage>
</organism>
<dbReference type="AlphaFoldDB" id="A0A813FXF0"/>
<protein>
    <submittedName>
        <fullName evidence="2">Uncharacterized protein</fullName>
    </submittedName>
</protein>
<reference evidence="2" key="1">
    <citation type="submission" date="2021-02" db="EMBL/GenBank/DDBJ databases">
        <authorList>
            <person name="Dougan E. K."/>
            <person name="Rhodes N."/>
            <person name="Thang M."/>
            <person name="Chan C."/>
        </authorList>
    </citation>
    <scope>NUCLEOTIDE SEQUENCE</scope>
</reference>
<accession>A0A813FXF0</accession>
<feature type="compositionally biased region" description="Low complexity" evidence="1">
    <location>
        <begin position="63"/>
        <end position="79"/>
    </location>
</feature>
<keyword evidence="3" id="KW-1185">Reference proteome</keyword>
<evidence type="ECO:0000256" key="1">
    <source>
        <dbReference type="SAM" id="MobiDB-lite"/>
    </source>
</evidence>
<dbReference type="EMBL" id="CAJNNV010026491">
    <property type="protein sequence ID" value="CAE8618337.1"/>
    <property type="molecule type" value="Genomic_DNA"/>
</dbReference>
<evidence type="ECO:0000313" key="3">
    <source>
        <dbReference type="Proteomes" id="UP000654075"/>
    </source>
</evidence>
<feature type="region of interest" description="Disordered" evidence="1">
    <location>
        <begin position="124"/>
        <end position="149"/>
    </location>
</feature>
<feature type="region of interest" description="Disordered" evidence="1">
    <location>
        <begin position="163"/>
        <end position="200"/>
    </location>
</feature>
<dbReference type="Proteomes" id="UP000654075">
    <property type="component" value="Unassembled WGS sequence"/>
</dbReference>
<feature type="compositionally biased region" description="Polar residues" evidence="1">
    <location>
        <begin position="139"/>
        <end position="149"/>
    </location>
</feature>